<evidence type="ECO:0000313" key="2">
    <source>
        <dbReference type="EMBL" id="KAJ5494978.1"/>
    </source>
</evidence>
<dbReference type="EMBL" id="JAPWDQ010000001">
    <property type="protein sequence ID" value="KAJ5494978.1"/>
    <property type="molecule type" value="Genomic_DNA"/>
</dbReference>
<reference evidence="2" key="2">
    <citation type="journal article" date="2023" name="IMA Fungus">
        <title>Comparative genomic study of the Penicillium genus elucidates a diverse pangenome and 15 lateral gene transfer events.</title>
        <authorList>
            <person name="Petersen C."/>
            <person name="Sorensen T."/>
            <person name="Nielsen M.R."/>
            <person name="Sondergaard T.E."/>
            <person name="Sorensen J.L."/>
            <person name="Fitzpatrick D.A."/>
            <person name="Frisvad J.C."/>
            <person name="Nielsen K.L."/>
        </authorList>
    </citation>
    <scope>NUCLEOTIDE SEQUENCE</scope>
    <source>
        <strain evidence="2">IBT 30728</strain>
    </source>
</reference>
<name>A0A9X0C1V2_9EURO</name>
<feature type="compositionally biased region" description="Basic and acidic residues" evidence="1">
    <location>
        <begin position="80"/>
        <end position="91"/>
    </location>
</feature>
<reference evidence="2" key="1">
    <citation type="submission" date="2022-12" db="EMBL/GenBank/DDBJ databases">
        <authorList>
            <person name="Petersen C."/>
        </authorList>
    </citation>
    <scope>NUCLEOTIDE SEQUENCE</scope>
    <source>
        <strain evidence="2">IBT 30728</strain>
    </source>
</reference>
<dbReference type="RefSeq" id="XP_056793991.1">
    <property type="nucleotide sequence ID" value="XM_056929698.1"/>
</dbReference>
<evidence type="ECO:0000313" key="3">
    <source>
        <dbReference type="Proteomes" id="UP001148312"/>
    </source>
</evidence>
<feature type="compositionally biased region" description="Basic and acidic residues" evidence="1">
    <location>
        <begin position="145"/>
        <end position="157"/>
    </location>
</feature>
<keyword evidence="3" id="KW-1185">Reference proteome</keyword>
<proteinExistence type="predicted"/>
<dbReference type="AlphaFoldDB" id="A0A9X0C1V2"/>
<accession>A0A9X0C1V2</accession>
<organism evidence="2 3">
    <name type="scientific">Penicillium diatomitis</name>
    <dbReference type="NCBI Taxonomy" id="2819901"/>
    <lineage>
        <taxon>Eukaryota</taxon>
        <taxon>Fungi</taxon>
        <taxon>Dikarya</taxon>
        <taxon>Ascomycota</taxon>
        <taxon>Pezizomycotina</taxon>
        <taxon>Eurotiomycetes</taxon>
        <taxon>Eurotiomycetidae</taxon>
        <taxon>Eurotiales</taxon>
        <taxon>Aspergillaceae</taxon>
        <taxon>Penicillium</taxon>
    </lineage>
</organism>
<protein>
    <submittedName>
        <fullName evidence="2">Uncharacterized protein</fullName>
    </submittedName>
</protein>
<comment type="caution">
    <text evidence="2">The sequence shown here is derived from an EMBL/GenBank/DDBJ whole genome shotgun (WGS) entry which is preliminary data.</text>
</comment>
<evidence type="ECO:0000256" key="1">
    <source>
        <dbReference type="SAM" id="MobiDB-lite"/>
    </source>
</evidence>
<dbReference type="GeneID" id="81619947"/>
<gene>
    <name evidence="2" type="ORF">N7539_000094</name>
</gene>
<dbReference type="Proteomes" id="UP001148312">
    <property type="component" value="Unassembled WGS sequence"/>
</dbReference>
<feature type="region of interest" description="Disordered" evidence="1">
    <location>
        <begin position="73"/>
        <end position="157"/>
    </location>
</feature>
<feature type="compositionally biased region" description="Low complexity" evidence="1">
    <location>
        <begin position="98"/>
        <end position="111"/>
    </location>
</feature>
<sequence>MDPLTTPDLLQIFNDEVDELLSAMRVDSVGHDVTTSIGRGETLRKFDQILNTLDDMREIAELGAAVLEISWEVARGRTSTVDEEKDERSDSVSDDLSDGSTDYSADVSSDGSTEDSSDGSKDNSSDDQNDASREPSSPHVPLDIENNRRRQRGDSVLEGRMVKRRRFEENAF</sequence>